<keyword evidence="9" id="KW-1185">Reference proteome</keyword>
<keyword evidence="2 6" id="KW-0349">Heme</keyword>
<dbReference type="SUPFAM" id="SSF46458">
    <property type="entry name" value="Globin-like"/>
    <property type="match status" value="1"/>
</dbReference>
<keyword evidence="4" id="KW-0479">Metal-binding</keyword>
<dbReference type="Pfam" id="PF00042">
    <property type="entry name" value="Globin"/>
    <property type="match status" value="1"/>
</dbReference>
<comment type="similarity">
    <text evidence="6">Belongs to the globin family.</text>
</comment>
<reference evidence="8" key="1">
    <citation type="journal article" date="2020" name="Cell">
        <title>Large-Scale Comparative Analyses of Tick Genomes Elucidate Their Genetic Diversity and Vector Capacities.</title>
        <authorList>
            <consortium name="Tick Genome and Microbiome Consortium (TIGMIC)"/>
            <person name="Jia N."/>
            <person name="Wang J."/>
            <person name="Shi W."/>
            <person name="Du L."/>
            <person name="Sun Y."/>
            <person name="Zhan W."/>
            <person name="Jiang J.F."/>
            <person name="Wang Q."/>
            <person name="Zhang B."/>
            <person name="Ji P."/>
            <person name="Bell-Sakyi L."/>
            <person name="Cui X.M."/>
            <person name="Yuan T.T."/>
            <person name="Jiang B.G."/>
            <person name="Yang W.F."/>
            <person name="Lam T.T."/>
            <person name="Chang Q.C."/>
            <person name="Ding S.J."/>
            <person name="Wang X.J."/>
            <person name="Zhu J.G."/>
            <person name="Ruan X.D."/>
            <person name="Zhao L."/>
            <person name="Wei J.T."/>
            <person name="Ye R.Z."/>
            <person name="Que T.C."/>
            <person name="Du C.H."/>
            <person name="Zhou Y.H."/>
            <person name="Cheng J.X."/>
            <person name="Dai P.F."/>
            <person name="Guo W.B."/>
            <person name="Han X.H."/>
            <person name="Huang E.J."/>
            <person name="Li L.F."/>
            <person name="Wei W."/>
            <person name="Gao Y.C."/>
            <person name="Liu J.Z."/>
            <person name="Shao H.Z."/>
            <person name="Wang X."/>
            <person name="Wang C.C."/>
            <person name="Yang T.C."/>
            <person name="Huo Q.B."/>
            <person name="Li W."/>
            <person name="Chen H.Y."/>
            <person name="Chen S.E."/>
            <person name="Zhou L.G."/>
            <person name="Ni X.B."/>
            <person name="Tian J.H."/>
            <person name="Sheng Y."/>
            <person name="Liu T."/>
            <person name="Pan Y.S."/>
            <person name="Xia L.Y."/>
            <person name="Li J."/>
            <person name="Zhao F."/>
            <person name="Cao W.C."/>
        </authorList>
    </citation>
    <scope>NUCLEOTIDE SEQUENCE</scope>
    <source>
        <strain evidence="8">Rmic-2018</strain>
    </source>
</reference>
<reference evidence="8" key="2">
    <citation type="submission" date="2021-09" db="EMBL/GenBank/DDBJ databases">
        <authorList>
            <person name="Jia N."/>
            <person name="Wang J."/>
            <person name="Shi W."/>
            <person name="Du L."/>
            <person name="Sun Y."/>
            <person name="Zhan W."/>
            <person name="Jiang J."/>
            <person name="Wang Q."/>
            <person name="Zhang B."/>
            <person name="Ji P."/>
            <person name="Sakyi L.B."/>
            <person name="Cui X."/>
            <person name="Yuan T."/>
            <person name="Jiang B."/>
            <person name="Yang W."/>
            <person name="Lam T.T.-Y."/>
            <person name="Chang Q."/>
            <person name="Ding S."/>
            <person name="Wang X."/>
            <person name="Zhu J."/>
            <person name="Ruan X."/>
            <person name="Zhao L."/>
            <person name="Wei J."/>
            <person name="Que T."/>
            <person name="Du C."/>
            <person name="Cheng J."/>
            <person name="Dai P."/>
            <person name="Han X."/>
            <person name="Huang E."/>
            <person name="Gao Y."/>
            <person name="Liu J."/>
            <person name="Shao H."/>
            <person name="Ye R."/>
            <person name="Li L."/>
            <person name="Wei W."/>
            <person name="Wang X."/>
            <person name="Wang C."/>
            <person name="Huo Q."/>
            <person name="Li W."/>
            <person name="Guo W."/>
            <person name="Chen H."/>
            <person name="Chen S."/>
            <person name="Zhou L."/>
            <person name="Zhou L."/>
            <person name="Ni X."/>
            <person name="Tian J."/>
            <person name="Zhou Y."/>
            <person name="Sheng Y."/>
            <person name="Liu T."/>
            <person name="Pan Y."/>
            <person name="Xia L."/>
            <person name="Li J."/>
            <person name="Zhao F."/>
            <person name="Cao W."/>
        </authorList>
    </citation>
    <scope>NUCLEOTIDE SEQUENCE</scope>
    <source>
        <strain evidence="8">Rmic-2018</strain>
        <tissue evidence="8">Larvae</tissue>
    </source>
</reference>
<name>A0A9J6ENT1_RHIMP</name>
<dbReference type="EMBL" id="JABSTU010000003">
    <property type="protein sequence ID" value="KAH8036106.1"/>
    <property type="molecule type" value="Genomic_DNA"/>
</dbReference>
<evidence type="ECO:0000313" key="9">
    <source>
        <dbReference type="Proteomes" id="UP000821866"/>
    </source>
</evidence>
<dbReference type="InterPro" id="IPR000971">
    <property type="entry name" value="Globin"/>
</dbReference>
<dbReference type="GO" id="GO:0005344">
    <property type="term" value="F:oxygen carrier activity"/>
    <property type="evidence" value="ECO:0007669"/>
    <property type="project" value="UniProtKB-KW"/>
</dbReference>
<gene>
    <name evidence="8" type="ORF">HPB51_017917</name>
</gene>
<protein>
    <recommendedName>
        <fullName evidence="7">Globin domain-containing protein</fullName>
    </recommendedName>
</protein>
<dbReference type="InterPro" id="IPR012292">
    <property type="entry name" value="Globin/Proto"/>
</dbReference>
<proteinExistence type="inferred from homology"/>
<evidence type="ECO:0000256" key="3">
    <source>
        <dbReference type="ARBA" id="ARBA00022621"/>
    </source>
</evidence>
<dbReference type="InterPro" id="IPR009050">
    <property type="entry name" value="Globin-like_sf"/>
</dbReference>
<evidence type="ECO:0000256" key="4">
    <source>
        <dbReference type="ARBA" id="ARBA00022723"/>
    </source>
</evidence>
<dbReference type="Gene3D" id="1.10.490.10">
    <property type="entry name" value="Globins"/>
    <property type="match status" value="1"/>
</dbReference>
<evidence type="ECO:0000256" key="5">
    <source>
        <dbReference type="ARBA" id="ARBA00023004"/>
    </source>
</evidence>
<dbReference type="VEuPathDB" id="VectorBase:LOC119181801"/>
<feature type="domain" description="Globin" evidence="7">
    <location>
        <begin position="42"/>
        <end position="182"/>
    </location>
</feature>
<dbReference type="GO" id="GO:0020037">
    <property type="term" value="F:heme binding"/>
    <property type="evidence" value="ECO:0007669"/>
    <property type="project" value="InterPro"/>
</dbReference>
<organism evidence="8 9">
    <name type="scientific">Rhipicephalus microplus</name>
    <name type="common">Cattle tick</name>
    <name type="synonym">Boophilus microplus</name>
    <dbReference type="NCBI Taxonomy" id="6941"/>
    <lineage>
        <taxon>Eukaryota</taxon>
        <taxon>Metazoa</taxon>
        <taxon>Ecdysozoa</taxon>
        <taxon>Arthropoda</taxon>
        <taxon>Chelicerata</taxon>
        <taxon>Arachnida</taxon>
        <taxon>Acari</taxon>
        <taxon>Parasitiformes</taxon>
        <taxon>Ixodida</taxon>
        <taxon>Ixodoidea</taxon>
        <taxon>Ixodidae</taxon>
        <taxon>Rhipicephalinae</taxon>
        <taxon>Rhipicephalus</taxon>
        <taxon>Boophilus</taxon>
    </lineage>
</organism>
<dbReference type="GO" id="GO:0046872">
    <property type="term" value="F:metal ion binding"/>
    <property type="evidence" value="ECO:0007669"/>
    <property type="project" value="UniProtKB-KW"/>
</dbReference>
<dbReference type="CDD" id="cd01040">
    <property type="entry name" value="Mb-like"/>
    <property type="match status" value="1"/>
</dbReference>
<evidence type="ECO:0000256" key="1">
    <source>
        <dbReference type="ARBA" id="ARBA00022448"/>
    </source>
</evidence>
<dbReference type="InterPro" id="IPR044399">
    <property type="entry name" value="Mb-like_M"/>
</dbReference>
<keyword evidence="1 6" id="KW-0813">Transport</keyword>
<evidence type="ECO:0000256" key="2">
    <source>
        <dbReference type="ARBA" id="ARBA00022617"/>
    </source>
</evidence>
<keyword evidence="5" id="KW-0408">Iron</keyword>
<dbReference type="AlphaFoldDB" id="A0A9J6ENT1"/>
<accession>A0A9J6ENT1</accession>
<evidence type="ECO:0000259" key="7">
    <source>
        <dbReference type="PROSITE" id="PS01033"/>
    </source>
</evidence>
<dbReference type="PANTHER" id="PTHR47217:SF1">
    <property type="entry name" value="GLOBIN-LIKE PROTEIN"/>
    <property type="match status" value="1"/>
</dbReference>
<dbReference type="PANTHER" id="PTHR47217">
    <property type="entry name" value="GLOBIN-LIKE PROTEIN"/>
    <property type="match status" value="1"/>
</dbReference>
<sequence length="182" mass="20306">MQRRRRRRREKVLNISSKSSAVAKLKMGQGGSQVGTPSELQGLSESDKGAIREAWRAFCNTHPDPGAVLFSALLDRHPEYQALFKQFRDVPRSGLVNVPFFKTHCSAMAKLLSDVVETLDKPALLAVVVRTNALEHATRDVLPLHFDSLWRLVETRVGLGAGGASWEKLLEVRARTLPQRLL</sequence>
<keyword evidence="3 6" id="KW-0561">Oxygen transport</keyword>
<dbReference type="GO" id="GO:0019825">
    <property type="term" value="F:oxygen binding"/>
    <property type="evidence" value="ECO:0007669"/>
    <property type="project" value="InterPro"/>
</dbReference>
<comment type="caution">
    <text evidence="8">The sequence shown here is derived from an EMBL/GenBank/DDBJ whole genome shotgun (WGS) entry which is preliminary data.</text>
</comment>
<evidence type="ECO:0000313" key="8">
    <source>
        <dbReference type="EMBL" id="KAH8036106.1"/>
    </source>
</evidence>
<evidence type="ECO:0000256" key="6">
    <source>
        <dbReference type="RuleBase" id="RU000356"/>
    </source>
</evidence>
<dbReference type="Proteomes" id="UP000821866">
    <property type="component" value="Chromosome 11"/>
</dbReference>
<dbReference type="PROSITE" id="PS01033">
    <property type="entry name" value="GLOBIN"/>
    <property type="match status" value="1"/>
</dbReference>